<dbReference type="GO" id="GO:0009036">
    <property type="term" value="F:type II site-specific deoxyribonuclease activity"/>
    <property type="evidence" value="ECO:0007669"/>
    <property type="project" value="InterPro"/>
</dbReference>
<keyword evidence="2" id="KW-1185">Reference proteome</keyword>
<name>A0A3S1AMK4_9CYAN</name>
<comment type="caution">
    <text evidence="1">The sequence shown here is derived from an EMBL/GenBank/DDBJ whole genome shotgun (WGS) entry which is preliminary data.</text>
</comment>
<dbReference type="OrthoDB" id="494803at2"/>
<proteinExistence type="predicted"/>
<dbReference type="GO" id="GO:0009307">
    <property type="term" value="P:DNA restriction-modification system"/>
    <property type="evidence" value="ECO:0007669"/>
    <property type="project" value="InterPro"/>
</dbReference>
<reference evidence="1" key="1">
    <citation type="submission" date="2018-12" db="EMBL/GenBank/DDBJ databases">
        <authorList>
            <person name="Will S."/>
            <person name="Neumann-Schaal M."/>
            <person name="Henke P."/>
        </authorList>
    </citation>
    <scope>NUCLEOTIDE SEQUENCE</scope>
    <source>
        <strain evidence="1">PCC 7102</strain>
    </source>
</reference>
<reference evidence="1" key="2">
    <citation type="journal article" date="2019" name="Genome Biol. Evol.">
        <title>Day and night: Metabolic profiles and evolutionary relationships of six axenic non-marine cyanobacteria.</title>
        <authorList>
            <person name="Will S.E."/>
            <person name="Henke P."/>
            <person name="Boedeker C."/>
            <person name="Huang S."/>
            <person name="Brinkmann H."/>
            <person name="Rohde M."/>
            <person name="Jarek M."/>
            <person name="Friedl T."/>
            <person name="Seufert S."/>
            <person name="Schumacher M."/>
            <person name="Overmann J."/>
            <person name="Neumann-Schaal M."/>
            <person name="Petersen J."/>
        </authorList>
    </citation>
    <scope>NUCLEOTIDE SEQUENCE [LARGE SCALE GENOMIC DNA]</scope>
    <source>
        <strain evidence="1">PCC 7102</strain>
    </source>
</reference>
<dbReference type="EMBL" id="RSCL01000041">
    <property type="protein sequence ID" value="RUS95568.1"/>
    <property type="molecule type" value="Genomic_DNA"/>
</dbReference>
<accession>A0A3S1AMK4</accession>
<evidence type="ECO:0000313" key="2">
    <source>
        <dbReference type="Proteomes" id="UP000271624"/>
    </source>
</evidence>
<dbReference type="Pfam" id="PF09571">
    <property type="entry name" value="RE_XcyI"/>
    <property type="match status" value="1"/>
</dbReference>
<evidence type="ECO:0000313" key="1">
    <source>
        <dbReference type="EMBL" id="RUS95568.1"/>
    </source>
</evidence>
<dbReference type="RefSeq" id="WP_158632991.1">
    <property type="nucleotide sequence ID" value="NZ_RSCL01000041.1"/>
</dbReference>
<dbReference type="InterPro" id="IPR019071">
    <property type="entry name" value="Restrct_endonuc_II_XcyI"/>
</dbReference>
<dbReference type="GO" id="GO:0003677">
    <property type="term" value="F:DNA binding"/>
    <property type="evidence" value="ECO:0007669"/>
    <property type="project" value="InterPro"/>
</dbReference>
<dbReference type="Proteomes" id="UP000271624">
    <property type="component" value="Unassembled WGS sequence"/>
</dbReference>
<organism evidence="1 2">
    <name type="scientific">Dulcicalothrix desertica PCC 7102</name>
    <dbReference type="NCBI Taxonomy" id="232991"/>
    <lineage>
        <taxon>Bacteria</taxon>
        <taxon>Bacillati</taxon>
        <taxon>Cyanobacteriota</taxon>
        <taxon>Cyanophyceae</taxon>
        <taxon>Nostocales</taxon>
        <taxon>Calotrichaceae</taxon>
        <taxon>Dulcicalothrix</taxon>
    </lineage>
</organism>
<dbReference type="AlphaFoldDB" id="A0A3S1AMK4"/>
<gene>
    <name evidence="1" type="ORF">DSM106972_090440</name>
</gene>
<protein>
    <submittedName>
        <fullName evidence="1">Uncharacterized protein</fullName>
    </submittedName>
</protein>
<dbReference type="GO" id="GO:0000287">
    <property type="term" value="F:magnesium ion binding"/>
    <property type="evidence" value="ECO:0007669"/>
    <property type="project" value="InterPro"/>
</dbReference>
<sequence>MTEANRLNYRLRSTFFYRKLKEYNTLSLRNKIELLFPVEHLYDWQDKLNWCIGEDAFNYIEQSQLHLIQVFCHPRLIREQPQLIAYYRNIAALSQKAVSNLVKISVSKFEADDENRYSLTDNNALELCKLFNEHISLIIDSSVESITEEELHAILLASTGAQIDGSWRNAIGEEAEKLVQRLIIKEAKERNLLHAFILRTGTGIELYDSNKLEEQLGNLKKYRNCLIKNFHHYIARC</sequence>